<evidence type="ECO:0000313" key="1">
    <source>
        <dbReference type="EMBL" id="RKF53800.1"/>
    </source>
</evidence>
<organism evidence="1 2">
    <name type="scientific">Golovinomyces cichoracearum</name>
    <dbReference type="NCBI Taxonomy" id="62708"/>
    <lineage>
        <taxon>Eukaryota</taxon>
        <taxon>Fungi</taxon>
        <taxon>Dikarya</taxon>
        <taxon>Ascomycota</taxon>
        <taxon>Pezizomycotina</taxon>
        <taxon>Leotiomycetes</taxon>
        <taxon>Erysiphales</taxon>
        <taxon>Erysiphaceae</taxon>
        <taxon>Golovinomyces</taxon>
    </lineage>
</organism>
<name>A0A420H8P9_9PEZI</name>
<dbReference type="EMBL" id="MCBR01021792">
    <property type="protein sequence ID" value="RKF53800.1"/>
    <property type="molecule type" value="Genomic_DNA"/>
</dbReference>
<gene>
    <name evidence="1" type="ORF">GcC1_217027</name>
</gene>
<protein>
    <submittedName>
        <fullName evidence="1">Uncharacterized protein</fullName>
    </submittedName>
</protein>
<reference evidence="1 2" key="1">
    <citation type="journal article" date="2018" name="BMC Genomics">
        <title>Comparative genome analyses reveal sequence features reflecting distinct modes of host-adaptation between dicot and monocot powdery mildew.</title>
        <authorList>
            <person name="Wu Y."/>
            <person name="Ma X."/>
            <person name="Pan Z."/>
            <person name="Kale S.D."/>
            <person name="Song Y."/>
            <person name="King H."/>
            <person name="Zhang Q."/>
            <person name="Presley C."/>
            <person name="Deng X."/>
            <person name="Wei C.I."/>
            <person name="Xiao S."/>
        </authorList>
    </citation>
    <scope>NUCLEOTIDE SEQUENCE [LARGE SCALE GENOMIC DNA]</scope>
    <source>
        <strain evidence="1">UCSC1</strain>
    </source>
</reference>
<dbReference type="Proteomes" id="UP000285405">
    <property type="component" value="Unassembled WGS sequence"/>
</dbReference>
<sequence>MTRGAQVVKNKLNVLSIKLRTTNPKYGAKSTVVPNKQVSKIRAFTAENYRYRSSFTRKLDRLPHNSVRRRIRGMVLPIEEM</sequence>
<proteinExistence type="predicted"/>
<comment type="caution">
    <text evidence="1">The sequence shown here is derived from an EMBL/GenBank/DDBJ whole genome shotgun (WGS) entry which is preliminary data.</text>
</comment>
<accession>A0A420H8P9</accession>
<evidence type="ECO:0000313" key="2">
    <source>
        <dbReference type="Proteomes" id="UP000285405"/>
    </source>
</evidence>
<dbReference type="AlphaFoldDB" id="A0A420H8P9"/>